<sequence>MVAAIAISVESIFASAVTIWASATVQEEQIGDADHQQEQRRDTGPDDAVNVVNILKPTRRVPMTRFSTNGEPNTAGWESDGRLTPHLRVAQTAEPASGSGIAPQVGSRLAPPIG</sequence>
<proteinExistence type="predicted"/>
<dbReference type="Proteomes" id="UP000468864">
    <property type="component" value="Unassembled WGS sequence"/>
</dbReference>
<protein>
    <submittedName>
        <fullName evidence="2">Uncharacterized protein</fullName>
    </submittedName>
</protein>
<dbReference type="EMBL" id="WUEP01000022">
    <property type="protein sequence ID" value="NEH94320.1"/>
    <property type="molecule type" value="Genomic_DNA"/>
</dbReference>
<reference evidence="2 3" key="1">
    <citation type="submission" date="2019-12" db="EMBL/GenBank/DDBJ databases">
        <title>Rhizobium genotypes associated with high levels of biological nitrogen fixation by grain legumes in a temperate-maritime cropping system.</title>
        <authorList>
            <person name="Maluk M."/>
            <person name="Francesc Ferrando Molina F."/>
            <person name="Lopez Del Egido L."/>
            <person name="Lafos M."/>
            <person name="Langarica-Fuentes A."/>
            <person name="Gebre Yohannes G."/>
            <person name="Young M.W."/>
            <person name="Martin P."/>
            <person name="Gantlett R."/>
            <person name="Kenicer G."/>
            <person name="Hawes C."/>
            <person name="Begg G.S."/>
            <person name="Quilliam R.S."/>
            <person name="Squire G.R."/>
            <person name="Poole P.S."/>
            <person name="Young P.W."/>
            <person name="Iannetta P.M."/>
            <person name="James E.K."/>
        </authorList>
    </citation>
    <scope>NUCLEOTIDE SEQUENCE [LARGE SCALE GENOMIC DNA]</scope>
    <source>
        <strain evidence="2 3">JHI2449</strain>
    </source>
</reference>
<gene>
    <name evidence="2" type="ORF">GR206_25480</name>
</gene>
<accession>A0A6N9ZN01</accession>
<evidence type="ECO:0000256" key="1">
    <source>
        <dbReference type="SAM" id="MobiDB-lite"/>
    </source>
</evidence>
<comment type="caution">
    <text evidence="2">The sequence shown here is derived from an EMBL/GenBank/DDBJ whole genome shotgun (WGS) entry which is preliminary data.</text>
</comment>
<feature type="region of interest" description="Disordered" evidence="1">
    <location>
        <begin position="93"/>
        <end position="114"/>
    </location>
</feature>
<evidence type="ECO:0000313" key="2">
    <source>
        <dbReference type="EMBL" id="NEH94320.1"/>
    </source>
</evidence>
<name>A0A6N9ZN01_9HYPH</name>
<dbReference type="RefSeq" id="WP_138333926.1">
    <property type="nucleotide sequence ID" value="NZ_WUEP01000022.1"/>
</dbReference>
<dbReference type="AlphaFoldDB" id="A0A6N9ZN01"/>
<evidence type="ECO:0000313" key="3">
    <source>
        <dbReference type="Proteomes" id="UP000468864"/>
    </source>
</evidence>
<feature type="region of interest" description="Disordered" evidence="1">
    <location>
        <begin position="63"/>
        <end position="82"/>
    </location>
</feature>
<organism evidence="2 3">
    <name type="scientific">Rhizobium laguerreae</name>
    <dbReference type="NCBI Taxonomy" id="1076926"/>
    <lineage>
        <taxon>Bacteria</taxon>
        <taxon>Pseudomonadati</taxon>
        <taxon>Pseudomonadota</taxon>
        <taxon>Alphaproteobacteria</taxon>
        <taxon>Hyphomicrobiales</taxon>
        <taxon>Rhizobiaceae</taxon>
        <taxon>Rhizobium/Agrobacterium group</taxon>
        <taxon>Rhizobium</taxon>
    </lineage>
</organism>